<protein>
    <submittedName>
        <fullName evidence="3">Uncharacterized protein</fullName>
    </submittedName>
</protein>
<keyword evidence="2" id="KW-0732">Signal</keyword>
<reference evidence="3" key="1">
    <citation type="submission" date="2020-11" db="EMBL/GenBank/DDBJ databases">
        <authorList>
            <consortium name="DOE Joint Genome Institute"/>
            <person name="Ahrendt S."/>
            <person name="Riley R."/>
            <person name="Andreopoulos W."/>
            <person name="Labutti K."/>
            <person name="Pangilinan J."/>
            <person name="Ruiz-Duenas F.J."/>
            <person name="Barrasa J.M."/>
            <person name="Sanchez-Garcia M."/>
            <person name="Camarero S."/>
            <person name="Miyauchi S."/>
            <person name="Serrano A."/>
            <person name="Linde D."/>
            <person name="Babiker R."/>
            <person name="Drula E."/>
            <person name="Ayuso-Fernandez I."/>
            <person name="Pacheco R."/>
            <person name="Padilla G."/>
            <person name="Ferreira P."/>
            <person name="Barriuso J."/>
            <person name="Kellner H."/>
            <person name="Castanera R."/>
            <person name="Alfaro M."/>
            <person name="Ramirez L."/>
            <person name="Pisabarro A.G."/>
            <person name="Kuo A."/>
            <person name="Tritt A."/>
            <person name="Lipzen A."/>
            <person name="He G."/>
            <person name="Yan M."/>
            <person name="Ng V."/>
            <person name="Cullen D."/>
            <person name="Martin F."/>
            <person name="Rosso M.-N."/>
            <person name="Henrissat B."/>
            <person name="Hibbett D."/>
            <person name="Martinez A.T."/>
            <person name="Grigoriev I.V."/>
        </authorList>
    </citation>
    <scope>NUCLEOTIDE SEQUENCE</scope>
    <source>
        <strain evidence="3">ATCC 90797</strain>
    </source>
</reference>
<feature type="region of interest" description="Disordered" evidence="1">
    <location>
        <begin position="164"/>
        <end position="191"/>
    </location>
</feature>
<dbReference type="EMBL" id="MU154580">
    <property type="protein sequence ID" value="KAF9493839.1"/>
    <property type="molecule type" value="Genomic_DNA"/>
</dbReference>
<dbReference type="OrthoDB" id="2119228at2759"/>
<dbReference type="PROSITE" id="PS51257">
    <property type="entry name" value="PROKAR_LIPOPROTEIN"/>
    <property type="match status" value="1"/>
</dbReference>
<feature type="signal peptide" evidence="2">
    <location>
        <begin position="1"/>
        <end position="16"/>
    </location>
</feature>
<dbReference type="AlphaFoldDB" id="A0A9P6DEB1"/>
<feature type="chain" id="PRO_5040379241" evidence="2">
    <location>
        <begin position="17"/>
        <end position="241"/>
    </location>
</feature>
<gene>
    <name evidence="3" type="ORF">BDN71DRAFT_1508187</name>
</gene>
<organism evidence="3 4">
    <name type="scientific">Pleurotus eryngii</name>
    <name type="common">Boletus of the steppes</name>
    <dbReference type="NCBI Taxonomy" id="5323"/>
    <lineage>
        <taxon>Eukaryota</taxon>
        <taxon>Fungi</taxon>
        <taxon>Dikarya</taxon>
        <taxon>Basidiomycota</taxon>
        <taxon>Agaricomycotina</taxon>
        <taxon>Agaricomycetes</taxon>
        <taxon>Agaricomycetidae</taxon>
        <taxon>Agaricales</taxon>
        <taxon>Pleurotineae</taxon>
        <taxon>Pleurotaceae</taxon>
        <taxon>Pleurotus</taxon>
    </lineage>
</organism>
<proteinExistence type="predicted"/>
<name>A0A9P6DEB1_PLEER</name>
<evidence type="ECO:0000313" key="4">
    <source>
        <dbReference type="Proteomes" id="UP000807025"/>
    </source>
</evidence>
<dbReference type="Proteomes" id="UP000807025">
    <property type="component" value="Unassembled WGS sequence"/>
</dbReference>
<evidence type="ECO:0000313" key="3">
    <source>
        <dbReference type="EMBL" id="KAF9493839.1"/>
    </source>
</evidence>
<keyword evidence="4" id="KW-1185">Reference proteome</keyword>
<evidence type="ECO:0000256" key="2">
    <source>
        <dbReference type="SAM" id="SignalP"/>
    </source>
</evidence>
<sequence length="241" mass="25894">MFKTLSALSFLGVALAYMPATVGTASCWTFPPVSTNLKPSPSPIPNAQQVWAQCGAVPEGSTDKYVLEPIILLYVTDGSLPPIPNHEIDPVVSRRVGASASIIRMYGIEQLDCHAIFVLSPGFNGDGYVLDGGDNPDGYPNIRPSYPRCRAIGELSSSCDVNIHAPQSDHRHPDSTNNAEAKATRAKPCASPVHIAESITSGIRNASQSRQRQRARLNRHTQPSFAHNSILQGEELSVNPG</sequence>
<comment type="caution">
    <text evidence="3">The sequence shown here is derived from an EMBL/GenBank/DDBJ whole genome shotgun (WGS) entry which is preliminary data.</text>
</comment>
<evidence type="ECO:0000256" key="1">
    <source>
        <dbReference type="SAM" id="MobiDB-lite"/>
    </source>
</evidence>
<accession>A0A9P6DEB1</accession>